<dbReference type="EMBL" id="UZAK01005011">
    <property type="protein sequence ID" value="VDO86243.1"/>
    <property type="molecule type" value="Genomic_DNA"/>
</dbReference>
<keyword evidence="1" id="KW-0812">Transmembrane</keyword>
<dbReference type="WBParaSite" id="SCUD_0000405401-mRNA-1">
    <property type="protein sequence ID" value="SCUD_0000405401-mRNA-1"/>
    <property type="gene ID" value="SCUD_0000405401"/>
</dbReference>
<dbReference type="AlphaFoldDB" id="A0A183JMX0"/>
<proteinExistence type="predicted"/>
<evidence type="ECO:0000313" key="2">
    <source>
        <dbReference type="EMBL" id="VDO86243.1"/>
    </source>
</evidence>
<accession>A0A183JMX0</accession>
<organism evidence="4">
    <name type="scientific">Schistosoma curassoni</name>
    <dbReference type="NCBI Taxonomy" id="6186"/>
    <lineage>
        <taxon>Eukaryota</taxon>
        <taxon>Metazoa</taxon>
        <taxon>Spiralia</taxon>
        <taxon>Lophotrochozoa</taxon>
        <taxon>Platyhelminthes</taxon>
        <taxon>Trematoda</taxon>
        <taxon>Digenea</taxon>
        <taxon>Strigeidida</taxon>
        <taxon>Schistosomatoidea</taxon>
        <taxon>Schistosomatidae</taxon>
        <taxon>Schistosoma</taxon>
    </lineage>
</organism>
<keyword evidence="1" id="KW-1133">Transmembrane helix</keyword>
<protein>
    <submittedName>
        <fullName evidence="4">Aa_trans domain-containing protein</fullName>
    </submittedName>
</protein>
<evidence type="ECO:0000313" key="3">
    <source>
        <dbReference type="Proteomes" id="UP000279833"/>
    </source>
</evidence>
<evidence type="ECO:0000313" key="4">
    <source>
        <dbReference type="WBParaSite" id="SCUD_0000405401-mRNA-1"/>
    </source>
</evidence>
<dbReference type="Proteomes" id="UP000279833">
    <property type="component" value="Unassembled WGS sequence"/>
</dbReference>
<feature type="transmembrane region" description="Helical" evidence="1">
    <location>
        <begin position="70"/>
        <end position="91"/>
    </location>
</feature>
<name>A0A183JMX0_9TREM</name>
<gene>
    <name evidence="2" type="ORF">SCUD_LOCUS4052</name>
</gene>
<reference evidence="2 3" key="2">
    <citation type="submission" date="2018-11" db="EMBL/GenBank/DDBJ databases">
        <authorList>
            <consortium name="Pathogen Informatics"/>
        </authorList>
    </citation>
    <scope>NUCLEOTIDE SEQUENCE [LARGE SCALE GENOMIC DNA]</scope>
    <source>
        <strain evidence="2">Dakar</strain>
        <strain evidence="3">Dakar, Senegal</strain>
    </source>
</reference>
<evidence type="ECO:0000256" key="1">
    <source>
        <dbReference type="SAM" id="Phobius"/>
    </source>
</evidence>
<reference evidence="4" key="1">
    <citation type="submission" date="2016-06" db="UniProtKB">
        <authorList>
            <consortium name="WormBaseParasite"/>
        </authorList>
    </citation>
    <scope>IDENTIFICATION</scope>
</reference>
<keyword evidence="3" id="KW-1185">Reference proteome</keyword>
<keyword evidence="1" id="KW-0472">Membrane</keyword>
<feature type="transmembrane region" description="Helical" evidence="1">
    <location>
        <begin position="12"/>
        <end position="32"/>
    </location>
</feature>
<sequence length="102" mass="11211">MGFSSKLEMGPNSMVGVGLDLVRGLISLISLFSSGGQIYSLLMNLFAKIPCLPGMIWVNHQFLMVLKSLCIKMLSMQVIGSIVIYITYMGYTYISQLGMDSC</sequence>